<dbReference type="EMBL" id="JABJRC010000003">
    <property type="protein sequence ID" value="NOL42045.1"/>
    <property type="molecule type" value="Genomic_DNA"/>
</dbReference>
<organism evidence="5 6">
    <name type="scientific">Kribbella sandramycini</name>
    <dbReference type="NCBI Taxonomy" id="60450"/>
    <lineage>
        <taxon>Bacteria</taxon>
        <taxon>Bacillati</taxon>
        <taxon>Actinomycetota</taxon>
        <taxon>Actinomycetes</taxon>
        <taxon>Propionibacteriales</taxon>
        <taxon>Kribbellaceae</taxon>
        <taxon>Kribbella</taxon>
    </lineage>
</organism>
<evidence type="ECO:0000259" key="3">
    <source>
        <dbReference type="Pfam" id="PF12680"/>
    </source>
</evidence>
<sequence>MKLKATIAAALTVLMAATPTVASASHAPNPRTWQEIRNEQVAKAVVHELFNRHDLKAVDRYFRQSLVQHSPDIANGATGLKQFIRQKPKLRYDVFKMIADDDYVMLQSRVTGRSAVTQIVMDVFRFDRSKIVEQWDVVMTEVPASESANGNPMVTRGKPSKPNRHDNERIVATALNETMVKRNLSIIPRYYKEPYTQHDPLTPSGLVQLRKSILALPPDATFEPGLIMAEGDEVVVHARLRNITPTPVIAMHVYRVDNGKIVEHWELYQYEVPRDQSLSGNDMMTPRTGP</sequence>
<dbReference type="EMBL" id="JACHKF010000001">
    <property type="protein sequence ID" value="MBB6565782.1"/>
    <property type="molecule type" value="Genomic_DNA"/>
</dbReference>
<evidence type="ECO:0000313" key="7">
    <source>
        <dbReference type="Proteomes" id="UP000553957"/>
    </source>
</evidence>
<feature type="signal peptide" evidence="2">
    <location>
        <begin position="1"/>
        <end position="24"/>
    </location>
</feature>
<reference evidence="5 6" key="1">
    <citation type="submission" date="2020-05" db="EMBL/GenBank/DDBJ databases">
        <title>Genome sequence of Kribbella sandramycini ATCC 39419.</title>
        <authorList>
            <person name="Maclea K.S."/>
            <person name="Fair J.L."/>
        </authorList>
    </citation>
    <scope>NUCLEOTIDE SEQUENCE [LARGE SCALE GENOMIC DNA]</scope>
    <source>
        <strain evidence="5 6">ATCC 39419</strain>
    </source>
</reference>
<feature type="chain" id="PRO_5036217653" evidence="2">
    <location>
        <begin position="25"/>
        <end position="290"/>
    </location>
</feature>
<dbReference type="InterPro" id="IPR037401">
    <property type="entry name" value="SnoaL-like"/>
</dbReference>
<accession>A0A7Y4L0H1</accession>
<dbReference type="AlphaFoldDB" id="A0A7Y4L0H1"/>
<evidence type="ECO:0000256" key="2">
    <source>
        <dbReference type="SAM" id="SignalP"/>
    </source>
</evidence>
<keyword evidence="2" id="KW-0732">Signal</keyword>
<comment type="caution">
    <text evidence="5">The sequence shown here is derived from an EMBL/GenBank/DDBJ whole genome shotgun (WGS) entry which is preliminary data.</text>
</comment>
<dbReference type="Pfam" id="PF12680">
    <property type="entry name" value="SnoaL_2"/>
    <property type="match status" value="2"/>
</dbReference>
<evidence type="ECO:0000313" key="4">
    <source>
        <dbReference type="EMBL" id="MBB6565782.1"/>
    </source>
</evidence>
<evidence type="ECO:0000256" key="1">
    <source>
        <dbReference type="SAM" id="MobiDB-lite"/>
    </source>
</evidence>
<dbReference type="InterPro" id="IPR032710">
    <property type="entry name" value="NTF2-like_dom_sf"/>
</dbReference>
<feature type="domain" description="SnoaL-like" evidence="3">
    <location>
        <begin position="174"/>
        <end position="264"/>
    </location>
</feature>
<dbReference type="GO" id="GO:0030638">
    <property type="term" value="P:polyketide metabolic process"/>
    <property type="evidence" value="ECO:0007669"/>
    <property type="project" value="InterPro"/>
</dbReference>
<feature type="domain" description="SnoaL-like" evidence="3">
    <location>
        <begin position="48"/>
        <end position="133"/>
    </location>
</feature>
<evidence type="ECO:0000313" key="6">
    <source>
        <dbReference type="Proteomes" id="UP000534306"/>
    </source>
</evidence>
<protein>
    <submittedName>
        <fullName evidence="4">Putative SnoaL-like aldol condensation-catalyzing enzyme</fullName>
    </submittedName>
    <submittedName>
        <fullName evidence="5">SnoaL-like domain-containing protein</fullName>
    </submittedName>
</protein>
<dbReference type="Gene3D" id="3.10.450.50">
    <property type="match status" value="2"/>
</dbReference>
<keyword evidence="6" id="KW-1185">Reference proteome</keyword>
<proteinExistence type="predicted"/>
<name>A0A7Y4L0H1_9ACTN</name>
<dbReference type="InterPro" id="IPR009959">
    <property type="entry name" value="Cyclase_SnoaL-like"/>
</dbReference>
<dbReference type="Proteomes" id="UP000553957">
    <property type="component" value="Unassembled WGS sequence"/>
</dbReference>
<dbReference type="Proteomes" id="UP000534306">
    <property type="component" value="Unassembled WGS sequence"/>
</dbReference>
<dbReference type="PANTHER" id="PTHR38436">
    <property type="entry name" value="POLYKETIDE CYCLASE SNOAL-LIKE DOMAIN"/>
    <property type="match status" value="1"/>
</dbReference>
<dbReference type="SUPFAM" id="SSF54427">
    <property type="entry name" value="NTF2-like"/>
    <property type="match status" value="2"/>
</dbReference>
<dbReference type="RefSeq" id="WP_171674498.1">
    <property type="nucleotide sequence ID" value="NZ_BAAAGT010000001.1"/>
</dbReference>
<dbReference type="PANTHER" id="PTHR38436:SF1">
    <property type="entry name" value="ESTER CYCLASE"/>
    <property type="match status" value="1"/>
</dbReference>
<feature type="region of interest" description="Disordered" evidence="1">
    <location>
        <begin position="146"/>
        <end position="165"/>
    </location>
</feature>
<evidence type="ECO:0000313" key="5">
    <source>
        <dbReference type="EMBL" id="NOL42045.1"/>
    </source>
</evidence>
<gene>
    <name evidence="4" type="ORF">HNR71_001419</name>
    <name evidence="5" type="ORF">HPO96_17505</name>
</gene>
<reference evidence="4 7" key="2">
    <citation type="submission" date="2020-08" db="EMBL/GenBank/DDBJ databases">
        <title>Sequencing the genomes of 1000 actinobacteria strains.</title>
        <authorList>
            <person name="Klenk H.-P."/>
        </authorList>
    </citation>
    <scope>NUCLEOTIDE SEQUENCE [LARGE SCALE GENOMIC DNA]</scope>
    <source>
        <strain evidence="4 7">DSM 15626</strain>
    </source>
</reference>